<dbReference type="AlphaFoldDB" id="A0A4R1AWL8"/>
<dbReference type="Proteomes" id="UP000293846">
    <property type="component" value="Unassembled WGS sequence"/>
</dbReference>
<keyword evidence="1" id="KW-0732">Signal</keyword>
<protein>
    <submittedName>
        <fullName evidence="2">WD40 repeat domain-containing protein</fullName>
    </submittedName>
</protein>
<evidence type="ECO:0000313" key="2">
    <source>
        <dbReference type="EMBL" id="TCJ02890.1"/>
    </source>
</evidence>
<feature type="signal peptide" evidence="1">
    <location>
        <begin position="1"/>
        <end position="24"/>
    </location>
</feature>
<dbReference type="RefSeq" id="WP_057764132.1">
    <property type="nucleotide sequence ID" value="NZ_CP183326.1"/>
</dbReference>
<dbReference type="STRING" id="1742358.GCA_001439605_04920"/>
<dbReference type="InterPro" id="IPR011044">
    <property type="entry name" value="Quino_amine_DH_bsu"/>
</dbReference>
<dbReference type="InterPro" id="IPR051200">
    <property type="entry name" value="Host-pathogen_enzymatic-act"/>
</dbReference>
<dbReference type="Gene3D" id="2.130.10.10">
    <property type="entry name" value="YVTN repeat-like/Quinoprotein amine dehydrogenase"/>
    <property type="match status" value="2"/>
</dbReference>
<feature type="chain" id="PRO_5039599369" evidence="1">
    <location>
        <begin position="25"/>
        <end position="326"/>
    </location>
</feature>
<keyword evidence="3" id="KW-1185">Reference proteome</keyword>
<reference evidence="2 3" key="1">
    <citation type="submission" date="2019-03" db="EMBL/GenBank/DDBJ databases">
        <authorList>
            <person name="Jensen L."/>
            <person name="Storgaard J."/>
            <person name="Sulaj E."/>
            <person name="Schramm A."/>
            <person name="Marshall I.P.G."/>
        </authorList>
    </citation>
    <scope>NUCLEOTIDE SEQUENCE [LARGE SCALE GENOMIC DNA]</scope>
    <source>
        <strain evidence="2 3">2017H2G3</strain>
    </source>
</reference>
<accession>A0A4R1AWL8</accession>
<organism evidence="2 3">
    <name type="scientific">Cytobacillus praedii</name>
    <dbReference type="NCBI Taxonomy" id="1742358"/>
    <lineage>
        <taxon>Bacteria</taxon>
        <taxon>Bacillati</taxon>
        <taxon>Bacillota</taxon>
        <taxon>Bacilli</taxon>
        <taxon>Bacillales</taxon>
        <taxon>Bacillaceae</taxon>
        <taxon>Cytobacillus</taxon>
    </lineage>
</organism>
<proteinExistence type="predicted"/>
<dbReference type="OrthoDB" id="120019at2"/>
<sequence length="326" mass="36608">MMRSLKRIVIFLVAVFFLSSCSNKEYPPVQENLSIAATVNIKDKSLSFIDLDKMEKMLDWEMDKPYTGAIIFPDGDTILLYGKQVETADLYSLKRGQKIDSWKTGKGIVNGKLLQQGSKIALVDQDLNKIRFFNLNGEEQWQVKTEMNPLTILEAEKEKKLFVLSFNKKQLTVIDLVKRKKIEGYPIHPSAAGAWLNDAKGEIWIGGHGSGAEIEKDIHVYNSVSGEFIRKIPAPSMPINFIGNDNHVFVLSHGTSKLYQLNEDGNVLDSIVVGANPFEMLLIDNQLIIAGYDSNDLHIIDAENLKINKTISVGNGPFQIVVRERK</sequence>
<dbReference type="PROSITE" id="PS51257">
    <property type="entry name" value="PROKAR_LIPOPROTEIN"/>
    <property type="match status" value="1"/>
</dbReference>
<dbReference type="SUPFAM" id="SSF50969">
    <property type="entry name" value="YVTN repeat-like/Quinoprotein amine dehydrogenase"/>
    <property type="match status" value="1"/>
</dbReference>
<comment type="caution">
    <text evidence="2">The sequence shown here is derived from an EMBL/GenBank/DDBJ whole genome shotgun (WGS) entry which is preliminary data.</text>
</comment>
<dbReference type="PANTHER" id="PTHR47197:SF3">
    <property type="entry name" value="DIHYDRO-HEME D1 DEHYDROGENASE"/>
    <property type="match status" value="1"/>
</dbReference>
<evidence type="ECO:0000313" key="3">
    <source>
        <dbReference type="Proteomes" id="UP000293846"/>
    </source>
</evidence>
<gene>
    <name evidence="2" type="ORF">E0Y62_17355</name>
</gene>
<dbReference type="InterPro" id="IPR015943">
    <property type="entry name" value="WD40/YVTN_repeat-like_dom_sf"/>
</dbReference>
<evidence type="ECO:0000256" key="1">
    <source>
        <dbReference type="SAM" id="SignalP"/>
    </source>
</evidence>
<dbReference type="PANTHER" id="PTHR47197">
    <property type="entry name" value="PROTEIN NIRF"/>
    <property type="match status" value="1"/>
</dbReference>
<dbReference type="EMBL" id="SJTH01000025">
    <property type="protein sequence ID" value="TCJ02890.1"/>
    <property type="molecule type" value="Genomic_DNA"/>
</dbReference>
<name>A0A4R1AWL8_9BACI</name>